<comment type="caution">
    <text evidence="3">The sequence shown here is derived from an EMBL/GenBank/DDBJ whole genome shotgun (WGS) entry which is preliminary data.</text>
</comment>
<feature type="region of interest" description="Disordered" evidence="1">
    <location>
        <begin position="536"/>
        <end position="571"/>
    </location>
</feature>
<keyword evidence="4" id="KW-1185">Reference proteome</keyword>
<keyword evidence="2" id="KW-0472">Membrane</keyword>
<dbReference type="RefSeq" id="WP_223676400.1">
    <property type="nucleotide sequence ID" value="NZ_JAINZW010000004.1"/>
</dbReference>
<feature type="region of interest" description="Disordered" evidence="1">
    <location>
        <begin position="165"/>
        <end position="268"/>
    </location>
</feature>
<gene>
    <name evidence="3" type="ORF">K6753_10520</name>
</gene>
<feature type="region of interest" description="Disordered" evidence="1">
    <location>
        <begin position="281"/>
        <end position="483"/>
    </location>
</feature>
<accession>A0ABS7T7X8</accession>
<feature type="compositionally biased region" description="Low complexity" evidence="1">
    <location>
        <begin position="369"/>
        <end position="392"/>
    </location>
</feature>
<evidence type="ECO:0000313" key="4">
    <source>
        <dbReference type="Proteomes" id="UP001430954"/>
    </source>
</evidence>
<sequence length="571" mass="60624">MYSATELIEAVQRRLRLVQRRGHPPGEFPPGWKAWLSEAALRPGRVTGATADAMVGVLVARPLAQPPRRVADLTRWQAFSSVWRQQWQAPEPEQRGLRWLATGGSAVVHIALAIFMLWLLFAPPRFDAPPAAGELVVQVDYVGEGTPVEVGGPAGEVAPVVATEAPAPSTQSPTNALAEAERDAVPADPTEPSPPRAPRIADVAAPPAPPLDVPVPEVAQRDVPTPSPPADQPIAVSEVVPDTPTVEFVLPPTRRTPQPRIESPELDTRVPEIAVREVPVPLQARMPAPRELPEGELASPDLPMRTPDVGQRNVPTPIRPRALPQVAVPTPAAPGLRTDTPDVRERSIPMPAARPVPADTVADTDDGEATTPAPSPSTSPATARPATGTPSTLAGQGPRPDPAPGAWPSPRRGDDLGAANQAQPGGQRGRPGQPPGLYDSEGRVRLAEPSGSASPNRPPGAITEEIADLDRAGTWLRRPPTDYEPTVFDKYWRPSETLLEEWVRKGYKEVAIPIPGTNKRIICGIAFLALGGGCGISDPNLNEQPATARPPPDIPFKPHLQEGDPARPPGG</sequence>
<protein>
    <recommendedName>
        <fullName evidence="5">Transmembrane repetitive protein</fullName>
    </recommendedName>
</protein>
<proteinExistence type="predicted"/>
<feature type="transmembrane region" description="Helical" evidence="2">
    <location>
        <begin position="99"/>
        <end position="121"/>
    </location>
</feature>
<evidence type="ECO:0000256" key="2">
    <source>
        <dbReference type="SAM" id="Phobius"/>
    </source>
</evidence>
<dbReference type="EMBL" id="JAINZW010000004">
    <property type="protein sequence ID" value="MBZ4039963.1"/>
    <property type="molecule type" value="Genomic_DNA"/>
</dbReference>
<reference evidence="3 4" key="1">
    <citation type="submission" date="2021-09" db="EMBL/GenBank/DDBJ databases">
        <title>Lysobacter sp. 13A isolated from the river sediment.</title>
        <authorList>
            <person name="Liu H."/>
            <person name="Li S."/>
            <person name="Mao S."/>
        </authorList>
    </citation>
    <scope>NUCLEOTIDE SEQUENCE [LARGE SCALE GENOMIC DNA]</scope>
    <source>
        <strain evidence="3 4">13A</strain>
    </source>
</reference>
<dbReference type="Proteomes" id="UP001430954">
    <property type="component" value="Unassembled WGS sequence"/>
</dbReference>
<organism evidence="3 4">
    <name type="scientific">Novilysobacter selenitireducens</name>
    <dbReference type="NCBI Taxonomy" id="2872639"/>
    <lineage>
        <taxon>Bacteria</taxon>
        <taxon>Pseudomonadati</taxon>
        <taxon>Pseudomonadota</taxon>
        <taxon>Gammaproteobacteria</taxon>
        <taxon>Lysobacterales</taxon>
        <taxon>Lysobacteraceae</taxon>
        <taxon>Novilysobacter</taxon>
    </lineage>
</organism>
<keyword evidence="2" id="KW-1133">Transmembrane helix</keyword>
<evidence type="ECO:0008006" key="5">
    <source>
        <dbReference type="Google" id="ProtNLM"/>
    </source>
</evidence>
<evidence type="ECO:0000256" key="1">
    <source>
        <dbReference type="SAM" id="MobiDB-lite"/>
    </source>
</evidence>
<name>A0ABS7T7X8_9GAMM</name>
<keyword evidence="2" id="KW-0812">Transmembrane</keyword>
<evidence type="ECO:0000313" key="3">
    <source>
        <dbReference type="EMBL" id="MBZ4039963.1"/>
    </source>
</evidence>